<keyword evidence="7 10" id="KW-0443">Lipid metabolism</keyword>
<gene>
    <name evidence="12" type="primary">LOC100374419</name>
</gene>
<dbReference type="PROSITE" id="PS01188">
    <property type="entry name" value="ELO"/>
    <property type="match status" value="1"/>
</dbReference>
<keyword evidence="3 10" id="KW-0808">Transferase</keyword>
<sequence length="272" mass="32480">MVEYWFITDVERNHSYGMVHGRFQSNWTDSMIYAGIYMVLVYAGRSAMQQRPKYDLRRALAVWSGSLAIFSIIGFFRVFPKLLEEYMQGGWRQTLCDKSFLNSVSGFWVYLFTLSKVIELFDTMFIVLRKQKLMFLHWYHHVTVLVYSWYTLSEGVPSGIYYTVMNYFVHSLMYSYYALRASRMVKIPVQVNMVITFLQLCQMMMGIYINIYSYFHLEITETCPVYYNNIYWGLGMYYTYFLLFSHFFYSNYIAPQGKKELDTSTDISKKLQ</sequence>
<evidence type="ECO:0000256" key="8">
    <source>
        <dbReference type="ARBA" id="ARBA00023136"/>
    </source>
</evidence>
<dbReference type="InterPro" id="IPR030457">
    <property type="entry name" value="ELO_CS"/>
</dbReference>
<evidence type="ECO:0000256" key="3">
    <source>
        <dbReference type="ARBA" id="ARBA00022679"/>
    </source>
</evidence>
<evidence type="ECO:0000256" key="1">
    <source>
        <dbReference type="ARBA" id="ARBA00004141"/>
    </source>
</evidence>
<comment type="similarity">
    <text evidence="10">Belongs to the ELO family.</text>
</comment>
<feature type="transmembrane region" description="Helical" evidence="10">
    <location>
        <begin position="107"/>
        <end position="128"/>
    </location>
</feature>
<evidence type="ECO:0000313" key="12">
    <source>
        <dbReference type="RefSeq" id="XP_006816358.1"/>
    </source>
</evidence>
<comment type="catalytic activity">
    <reaction evidence="10">
        <text>a very-long-chain acyl-CoA + malonyl-CoA + H(+) = a very-long-chain 3-oxoacyl-CoA + CO2 + CoA</text>
        <dbReference type="Rhea" id="RHEA:32727"/>
        <dbReference type="ChEBI" id="CHEBI:15378"/>
        <dbReference type="ChEBI" id="CHEBI:16526"/>
        <dbReference type="ChEBI" id="CHEBI:57287"/>
        <dbReference type="ChEBI" id="CHEBI:57384"/>
        <dbReference type="ChEBI" id="CHEBI:90725"/>
        <dbReference type="ChEBI" id="CHEBI:90736"/>
        <dbReference type="EC" id="2.3.1.199"/>
    </reaction>
</comment>
<keyword evidence="8 10" id="KW-0472">Membrane</keyword>
<feature type="transmembrane region" description="Helical" evidence="10">
    <location>
        <begin position="230"/>
        <end position="249"/>
    </location>
</feature>
<dbReference type="Proteomes" id="UP000694865">
    <property type="component" value="Unplaced"/>
</dbReference>
<evidence type="ECO:0000256" key="5">
    <source>
        <dbReference type="ARBA" id="ARBA00022832"/>
    </source>
</evidence>
<reference evidence="12" key="1">
    <citation type="submission" date="2025-08" db="UniProtKB">
        <authorList>
            <consortium name="RefSeq"/>
        </authorList>
    </citation>
    <scope>IDENTIFICATION</scope>
    <source>
        <tissue evidence="12">Testes</tissue>
    </source>
</reference>
<name>A0ABM0M8L7_SACKO</name>
<feature type="transmembrane region" description="Helical" evidence="10">
    <location>
        <begin position="135"/>
        <end position="153"/>
    </location>
</feature>
<evidence type="ECO:0000256" key="6">
    <source>
        <dbReference type="ARBA" id="ARBA00022989"/>
    </source>
</evidence>
<dbReference type="GeneID" id="100374419"/>
<feature type="transmembrane region" description="Helical" evidence="10">
    <location>
        <begin position="191"/>
        <end position="215"/>
    </location>
</feature>
<keyword evidence="5 10" id="KW-0276">Fatty acid metabolism</keyword>
<dbReference type="InterPro" id="IPR002076">
    <property type="entry name" value="ELO_fam"/>
</dbReference>
<dbReference type="PANTHER" id="PTHR11157:SF17">
    <property type="entry name" value="ELONGATION OF VERY LONG CHAIN FATTY ACIDS PROTEIN 6"/>
    <property type="match status" value="1"/>
</dbReference>
<keyword evidence="9 10" id="KW-0275">Fatty acid biosynthesis</keyword>
<evidence type="ECO:0000256" key="10">
    <source>
        <dbReference type="RuleBase" id="RU361115"/>
    </source>
</evidence>
<feature type="transmembrane region" description="Helical" evidence="10">
    <location>
        <begin position="159"/>
        <end position="179"/>
    </location>
</feature>
<feature type="transmembrane region" description="Helical" evidence="10">
    <location>
        <begin position="30"/>
        <end position="48"/>
    </location>
</feature>
<keyword evidence="11" id="KW-1185">Reference proteome</keyword>
<evidence type="ECO:0000256" key="4">
    <source>
        <dbReference type="ARBA" id="ARBA00022692"/>
    </source>
</evidence>
<dbReference type="EC" id="2.3.1.199" evidence="10"/>
<keyword evidence="6 10" id="KW-1133">Transmembrane helix</keyword>
<dbReference type="PANTHER" id="PTHR11157">
    <property type="entry name" value="FATTY ACID ACYL TRANSFERASE-RELATED"/>
    <property type="match status" value="1"/>
</dbReference>
<accession>A0ABM0M8L7</accession>
<evidence type="ECO:0000256" key="9">
    <source>
        <dbReference type="ARBA" id="ARBA00023160"/>
    </source>
</evidence>
<evidence type="ECO:0000313" key="11">
    <source>
        <dbReference type="Proteomes" id="UP000694865"/>
    </source>
</evidence>
<evidence type="ECO:0000256" key="7">
    <source>
        <dbReference type="ARBA" id="ARBA00023098"/>
    </source>
</evidence>
<keyword evidence="2 10" id="KW-0444">Lipid biosynthesis</keyword>
<keyword evidence="4 10" id="KW-0812">Transmembrane</keyword>
<comment type="subcellular location">
    <subcellularLocation>
        <location evidence="1">Membrane</location>
        <topology evidence="1">Multi-pass membrane protein</topology>
    </subcellularLocation>
</comment>
<evidence type="ECO:0000256" key="2">
    <source>
        <dbReference type="ARBA" id="ARBA00022516"/>
    </source>
</evidence>
<feature type="transmembrane region" description="Helical" evidence="10">
    <location>
        <begin position="60"/>
        <end position="79"/>
    </location>
</feature>
<dbReference type="RefSeq" id="XP_006816358.1">
    <property type="nucleotide sequence ID" value="XM_006816295.1"/>
</dbReference>
<dbReference type="Pfam" id="PF01151">
    <property type="entry name" value="ELO"/>
    <property type="match status" value="1"/>
</dbReference>
<protein>
    <recommendedName>
        <fullName evidence="10">Elongation of very long chain fatty acids protein</fullName>
        <ecNumber evidence="10">2.3.1.199</ecNumber>
    </recommendedName>
    <alternativeName>
        <fullName evidence="10">Very-long-chain 3-oxoacyl-CoA synthase</fullName>
    </alternativeName>
</protein>
<proteinExistence type="inferred from homology"/>
<organism evidence="11 12">
    <name type="scientific">Saccoglossus kowalevskii</name>
    <name type="common">Acorn worm</name>
    <dbReference type="NCBI Taxonomy" id="10224"/>
    <lineage>
        <taxon>Eukaryota</taxon>
        <taxon>Metazoa</taxon>
        <taxon>Hemichordata</taxon>
        <taxon>Enteropneusta</taxon>
        <taxon>Harrimaniidae</taxon>
        <taxon>Saccoglossus</taxon>
    </lineage>
</organism>